<dbReference type="EMBL" id="JYDI01000016">
    <property type="protein sequence ID" value="KRY58988.1"/>
    <property type="molecule type" value="Genomic_DNA"/>
</dbReference>
<sequence length="91" mass="10321">MDGSHKYIFSTLHDVITLGITVRKQGLKAKNCLRHANIWLLCWEKCVGSQNNAAHLFCDLIDIVAVYINIYSVLAPLLTDQRDTCDDEDEI</sequence>
<gene>
    <name evidence="1" type="ORF">T03_11777</name>
</gene>
<keyword evidence="2" id="KW-1185">Reference proteome</keyword>
<evidence type="ECO:0000313" key="2">
    <source>
        <dbReference type="Proteomes" id="UP000054653"/>
    </source>
</evidence>
<dbReference type="AlphaFoldDB" id="A0A0V1DBV5"/>
<dbReference type="OMA" id="DGSHKYI"/>
<evidence type="ECO:0000313" key="1">
    <source>
        <dbReference type="EMBL" id="KRY58988.1"/>
    </source>
</evidence>
<protein>
    <submittedName>
        <fullName evidence="1">Uncharacterized protein</fullName>
    </submittedName>
</protein>
<name>A0A0V1DBV5_TRIBR</name>
<accession>A0A0V1DBV5</accession>
<organism evidence="1 2">
    <name type="scientific">Trichinella britovi</name>
    <name type="common">Parasitic roundworm</name>
    <dbReference type="NCBI Taxonomy" id="45882"/>
    <lineage>
        <taxon>Eukaryota</taxon>
        <taxon>Metazoa</taxon>
        <taxon>Ecdysozoa</taxon>
        <taxon>Nematoda</taxon>
        <taxon>Enoplea</taxon>
        <taxon>Dorylaimia</taxon>
        <taxon>Trichinellida</taxon>
        <taxon>Trichinellidae</taxon>
        <taxon>Trichinella</taxon>
    </lineage>
</organism>
<comment type="caution">
    <text evidence="1">The sequence shown here is derived from an EMBL/GenBank/DDBJ whole genome shotgun (WGS) entry which is preliminary data.</text>
</comment>
<reference evidence="1 2" key="1">
    <citation type="submission" date="2015-01" db="EMBL/GenBank/DDBJ databases">
        <title>Evolution of Trichinella species and genotypes.</title>
        <authorList>
            <person name="Korhonen P.K."/>
            <person name="Edoardo P."/>
            <person name="Giuseppe L.R."/>
            <person name="Gasser R.B."/>
        </authorList>
    </citation>
    <scope>NUCLEOTIDE SEQUENCE [LARGE SCALE GENOMIC DNA]</scope>
    <source>
        <strain evidence="1">ISS120</strain>
    </source>
</reference>
<dbReference type="Proteomes" id="UP000054653">
    <property type="component" value="Unassembled WGS sequence"/>
</dbReference>
<proteinExistence type="predicted"/>